<evidence type="ECO:0000259" key="1">
    <source>
        <dbReference type="PROSITE" id="PS50995"/>
    </source>
</evidence>
<dbReference type="PROSITE" id="PS50995">
    <property type="entry name" value="HTH_MARR_2"/>
    <property type="match status" value="1"/>
</dbReference>
<dbReference type="InterPro" id="IPR000835">
    <property type="entry name" value="HTH_MarR-typ"/>
</dbReference>
<evidence type="ECO:0000313" key="2">
    <source>
        <dbReference type="EMBL" id="KUN09205.1"/>
    </source>
</evidence>
<dbReference type="InterPro" id="IPR036390">
    <property type="entry name" value="WH_DNA-bd_sf"/>
</dbReference>
<name>A0A101PCY1_9ACTN</name>
<dbReference type="SUPFAM" id="SSF46785">
    <property type="entry name" value="Winged helix' DNA-binding domain"/>
    <property type="match status" value="1"/>
</dbReference>
<organism evidence="2 3">
    <name type="scientific">Streptomyces yokosukanensis</name>
    <dbReference type="NCBI Taxonomy" id="67386"/>
    <lineage>
        <taxon>Bacteria</taxon>
        <taxon>Bacillati</taxon>
        <taxon>Actinomycetota</taxon>
        <taxon>Actinomycetes</taxon>
        <taxon>Kitasatosporales</taxon>
        <taxon>Streptomycetaceae</taxon>
        <taxon>Streptomyces</taxon>
    </lineage>
</organism>
<evidence type="ECO:0000313" key="3">
    <source>
        <dbReference type="Proteomes" id="UP000053127"/>
    </source>
</evidence>
<dbReference type="SMART" id="SM00347">
    <property type="entry name" value="HTH_MARR"/>
    <property type="match status" value="1"/>
</dbReference>
<dbReference type="InterPro" id="IPR036388">
    <property type="entry name" value="WH-like_DNA-bd_sf"/>
</dbReference>
<dbReference type="GO" id="GO:0006950">
    <property type="term" value="P:response to stress"/>
    <property type="evidence" value="ECO:0007669"/>
    <property type="project" value="TreeGrafter"/>
</dbReference>
<sequence length="147" mass="16453">MTDDDRQLPGLVRELVTLSRRFRSNADRLHPDLSFVDYSLLTEMAERNGARAGDLVGLYNLNKSTISRQVTALRQAGLVVREPDPGNPRAQLLHPSDRGRELLALADARMRREVDMRTEGWSPDEVRALRTLLARYNGAASAAVEDV</sequence>
<feature type="domain" description="HTH marR-type" evidence="1">
    <location>
        <begin position="8"/>
        <end position="138"/>
    </location>
</feature>
<dbReference type="InterPro" id="IPR039422">
    <property type="entry name" value="MarR/SlyA-like"/>
</dbReference>
<keyword evidence="3" id="KW-1185">Reference proteome</keyword>
<dbReference type="RefSeq" id="WP_067117924.1">
    <property type="nucleotide sequence ID" value="NZ_JBFACD010000028.1"/>
</dbReference>
<gene>
    <name evidence="2" type="ORF">AQI95_04985</name>
</gene>
<protein>
    <recommendedName>
        <fullName evidence="1">HTH marR-type domain-containing protein</fullName>
    </recommendedName>
</protein>
<reference evidence="2 3" key="1">
    <citation type="submission" date="2015-10" db="EMBL/GenBank/DDBJ databases">
        <title>Draft genome sequence of Streptomyces yokosukanensis DSM 40224, type strain for the species Streptomyces yokosukanensis.</title>
        <authorList>
            <person name="Ruckert C."/>
            <person name="Winkler A."/>
            <person name="Kalinowski J."/>
            <person name="Kampfer P."/>
            <person name="Glaeser S."/>
        </authorList>
    </citation>
    <scope>NUCLEOTIDE SEQUENCE [LARGE SCALE GENOMIC DNA]</scope>
    <source>
        <strain evidence="2 3">DSM 40224</strain>
    </source>
</reference>
<dbReference type="GO" id="GO:0003700">
    <property type="term" value="F:DNA-binding transcription factor activity"/>
    <property type="evidence" value="ECO:0007669"/>
    <property type="project" value="InterPro"/>
</dbReference>
<dbReference type="AlphaFoldDB" id="A0A101PCY1"/>
<accession>A0A101PCY1</accession>
<dbReference type="EMBL" id="LMWN01000006">
    <property type="protein sequence ID" value="KUN09205.1"/>
    <property type="molecule type" value="Genomic_DNA"/>
</dbReference>
<dbReference type="PANTHER" id="PTHR33164:SF57">
    <property type="entry name" value="MARR-FAMILY TRANSCRIPTIONAL REGULATOR"/>
    <property type="match status" value="1"/>
</dbReference>
<comment type="caution">
    <text evidence="2">The sequence shown here is derived from an EMBL/GenBank/DDBJ whole genome shotgun (WGS) entry which is preliminary data.</text>
</comment>
<dbReference type="Pfam" id="PF01047">
    <property type="entry name" value="MarR"/>
    <property type="match status" value="1"/>
</dbReference>
<dbReference type="STRING" id="67386.AQI95_04985"/>
<dbReference type="OrthoDB" id="4485201at2"/>
<dbReference type="PANTHER" id="PTHR33164">
    <property type="entry name" value="TRANSCRIPTIONAL REGULATOR, MARR FAMILY"/>
    <property type="match status" value="1"/>
</dbReference>
<dbReference type="Proteomes" id="UP000053127">
    <property type="component" value="Unassembled WGS sequence"/>
</dbReference>
<proteinExistence type="predicted"/>
<dbReference type="Gene3D" id="1.10.10.10">
    <property type="entry name" value="Winged helix-like DNA-binding domain superfamily/Winged helix DNA-binding domain"/>
    <property type="match status" value="1"/>
</dbReference>